<sequence length="41" mass="4667">GLKLDFGLSLSLIYLCLLFCNWSLSLYPPFLLTAHTHMVKP</sequence>
<dbReference type="EMBL" id="HAEG01016334">
    <property type="protein sequence ID" value="SBS02418.1"/>
    <property type="molecule type" value="Transcribed_RNA"/>
</dbReference>
<feature type="transmembrane region" description="Helical" evidence="1">
    <location>
        <begin position="12"/>
        <end position="32"/>
    </location>
</feature>
<organism evidence="2">
    <name type="scientific">Nothobranchius pienaari</name>
    <dbReference type="NCBI Taxonomy" id="704102"/>
    <lineage>
        <taxon>Eukaryota</taxon>
        <taxon>Metazoa</taxon>
        <taxon>Chordata</taxon>
        <taxon>Craniata</taxon>
        <taxon>Vertebrata</taxon>
        <taxon>Euteleostomi</taxon>
        <taxon>Actinopterygii</taxon>
        <taxon>Neopterygii</taxon>
        <taxon>Teleostei</taxon>
        <taxon>Neoteleostei</taxon>
        <taxon>Acanthomorphata</taxon>
        <taxon>Ovalentaria</taxon>
        <taxon>Atherinomorphae</taxon>
        <taxon>Cyprinodontiformes</taxon>
        <taxon>Nothobranchiidae</taxon>
        <taxon>Nothobranchius</taxon>
    </lineage>
</organism>
<evidence type="ECO:0000313" key="2">
    <source>
        <dbReference type="EMBL" id="SBS02418.1"/>
    </source>
</evidence>
<accession>A0A1A8RAJ2</accession>
<name>A0A1A8RAJ2_9TELE</name>
<keyword evidence="1" id="KW-0472">Membrane</keyword>
<feature type="non-terminal residue" evidence="2">
    <location>
        <position position="41"/>
    </location>
</feature>
<gene>
    <name evidence="2" type="primary">Nfu_g_1_004470</name>
</gene>
<reference evidence="2" key="2">
    <citation type="submission" date="2016-06" db="EMBL/GenBank/DDBJ databases">
        <title>The genome of a short-lived fish provides insights into sex chromosome evolution and the genetic control of aging.</title>
        <authorList>
            <person name="Reichwald K."/>
            <person name="Felder M."/>
            <person name="Petzold A."/>
            <person name="Koch P."/>
            <person name="Groth M."/>
            <person name="Platzer M."/>
        </authorList>
    </citation>
    <scope>NUCLEOTIDE SEQUENCE</scope>
    <source>
        <tissue evidence="2">Brain</tissue>
    </source>
</reference>
<evidence type="ECO:0000256" key="1">
    <source>
        <dbReference type="SAM" id="Phobius"/>
    </source>
</evidence>
<protein>
    <submittedName>
        <fullName evidence="2">Uncharacterized protein</fullName>
    </submittedName>
</protein>
<proteinExistence type="predicted"/>
<keyword evidence="1" id="KW-1133">Transmembrane helix</keyword>
<reference evidence="2" key="1">
    <citation type="submission" date="2016-05" db="EMBL/GenBank/DDBJ databases">
        <authorList>
            <person name="Lavstsen T."/>
            <person name="Jespersen J.S."/>
        </authorList>
    </citation>
    <scope>NUCLEOTIDE SEQUENCE</scope>
    <source>
        <tissue evidence="2">Brain</tissue>
    </source>
</reference>
<feature type="non-terminal residue" evidence="2">
    <location>
        <position position="1"/>
    </location>
</feature>
<keyword evidence="1" id="KW-0812">Transmembrane</keyword>
<dbReference type="AlphaFoldDB" id="A0A1A8RAJ2"/>